<evidence type="ECO:0000256" key="3">
    <source>
        <dbReference type="SAM" id="MobiDB-lite"/>
    </source>
</evidence>
<keyword evidence="1 5" id="KW-0489">Methyltransferase</keyword>
<organism evidence="5 6">
    <name type="scientific">Novymonas esmeraldas</name>
    <dbReference type="NCBI Taxonomy" id="1808958"/>
    <lineage>
        <taxon>Eukaryota</taxon>
        <taxon>Discoba</taxon>
        <taxon>Euglenozoa</taxon>
        <taxon>Kinetoplastea</taxon>
        <taxon>Metakinetoplastina</taxon>
        <taxon>Trypanosomatida</taxon>
        <taxon>Trypanosomatidae</taxon>
        <taxon>Novymonas</taxon>
    </lineage>
</organism>
<name>A0AAW0F420_9TRYP</name>
<dbReference type="Proteomes" id="UP001430356">
    <property type="component" value="Unassembled WGS sequence"/>
</dbReference>
<keyword evidence="6" id="KW-1185">Reference proteome</keyword>
<comment type="caution">
    <text evidence="5">The sequence shown here is derived from an EMBL/GenBank/DDBJ whole genome shotgun (WGS) entry which is preliminary data.</text>
</comment>
<dbReference type="EMBL" id="JAECZO010000002">
    <property type="protein sequence ID" value="KAK7199985.1"/>
    <property type="molecule type" value="Genomic_DNA"/>
</dbReference>
<evidence type="ECO:0000313" key="5">
    <source>
        <dbReference type="EMBL" id="KAK7199985.1"/>
    </source>
</evidence>
<reference evidence="5 6" key="1">
    <citation type="journal article" date="2021" name="MBio">
        <title>A New Model Trypanosomatid, Novymonas esmeraldas: Genomic Perception of Its 'Candidatus Pandoraea novymonadis' Endosymbiont.</title>
        <authorList>
            <person name="Zakharova A."/>
            <person name="Saura A."/>
            <person name="Butenko A."/>
            <person name="Podesvova L."/>
            <person name="Warmusova S."/>
            <person name="Kostygov A.Y."/>
            <person name="Nenarokova A."/>
            <person name="Lukes J."/>
            <person name="Opperdoes F.R."/>
            <person name="Yurchenko V."/>
        </authorList>
    </citation>
    <scope>NUCLEOTIDE SEQUENCE [LARGE SCALE GENOMIC DNA]</scope>
    <source>
        <strain evidence="5 6">E262AT.01</strain>
    </source>
</reference>
<feature type="region of interest" description="Disordered" evidence="3">
    <location>
        <begin position="163"/>
        <end position="200"/>
    </location>
</feature>
<protein>
    <submittedName>
        <fullName evidence="5">Methyltransferase domain containing protein</fullName>
    </submittedName>
</protein>
<dbReference type="GO" id="GO:0106335">
    <property type="term" value="F:tRNA (5-carboxymethyluridine(34)-5-O)-methyltransferase activity"/>
    <property type="evidence" value="ECO:0007669"/>
    <property type="project" value="TreeGrafter"/>
</dbReference>
<dbReference type="GO" id="GO:0008757">
    <property type="term" value="F:S-adenosylmethionine-dependent methyltransferase activity"/>
    <property type="evidence" value="ECO:0007669"/>
    <property type="project" value="InterPro"/>
</dbReference>
<dbReference type="InterPro" id="IPR051422">
    <property type="entry name" value="AlkB_tRNA_MeTrf/Diox"/>
</dbReference>
<dbReference type="Gene3D" id="3.40.50.150">
    <property type="entry name" value="Vaccinia Virus protein VP39"/>
    <property type="match status" value="1"/>
</dbReference>
<dbReference type="GO" id="GO:0030488">
    <property type="term" value="P:tRNA methylation"/>
    <property type="evidence" value="ECO:0007669"/>
    <property type="project" value="TreeGrafter"/>
</dbReference>
<dbReference type="Pfam" id="PF08241">
    <property type="entry name" value="Methyltransf_11"/>
    <property type="match status" value="1"/>
</dbReference>
<evidence type="ECO:0000256" key="1">
    <source>
        <dbReference type="ARBA" id="ARBA00022603"/>
    </source>
</evidence>
<dbReference type="GO" id="GO:0002098">
    <property type="term" value="P:tRNA wobble uridine modification"/>
    <property type="evidence" value="ECO:0007669"/>
    <property type="project" value="TreeGrafter"/>
</dbReference>
<dbReference type="GO" id="GO:0005634">
    <property type="term" value="C:nucleus"/>
    <property type="evidence" value="ECO:0007669"/>
    <property type="project" value="TreeGrafter"/>
</dbReference>
<evidence type="ECO:0000256" key="2">
    <source>
        <dbReference type="ARBA" id="ARBA00022679"/>
    </source>
</evidence>
<gene>
    <name evidence="5" type="ORF">NESM_000047500</name>
</gene>
<feature type="domain" description="Methyltransferase type 11" evidence="4">
    <location>
        <begin position="144"/>
        <end position="250"/>
    </location>
</feature>
<evidence type="ECO:0000259" key="4">
    <source>
        <dbReference type="Pfam" id="PF08241"/>
    </source>
</evidence>
<dbReference type="AlphaFoldDB" id="A0AAW0F420"/>
<dbReference type="PANTHER" id="PTHR13069:SF21">
    <property type="entry name" value="ALKYLATED DNA REPAIR PROTEIN ALKB HOMOLOG 8"/>
    <property type="match status" value="1"/>
</dbReference>
<evidence type="ECO:0000313" key="6">
    <source>
        <dbReference type="Proteomes" id="UP001430356"/>
    </source>
</evidence>
<keyword evidence="2" id="KW-0808">Transferase</keyword>
<accession>A0AAW0F420</accession>
<dbReference type="GO" id="GO:0005737">
    <property type="term" value="C:cytoplasm"/>
    <property type="evidence" value="ECO:0007669"/>
    <property type="project" value="TreeGrafter"/>
</dbReference>
<feature type="region of interest" description="Disordered" evidence="3">
    <location>
        <begin position="105"/>
        <end position="125"/>
    </location>
</feature>
<dbReference type="GO" id="GO:0000049">
    <property type="term" value="F:tRNA binding"/>
    <property type="evidence" value="ECO:0007669"/>
    <property type="project" value="TreeGrafter"/>
</dbReference>
<dbReference type="SUPFAM" id="SSF53335">
    <property type="entry name" value="S-adenosyl-L-methionine-dependent methyltransferases"/>
    <property type="match status" value="1"/>
</dbReference>
<sequence length="344" mass="37988">MEAQRASSPAPLDLKRIRAEGGESLASMRVPAPSDTAADAATYERQFVHDVYSAIADHFSGTRYKAWPLVSAFLGRLPPFSLVADVGCGNGKYFAAAQRLLAAAPPPPGDASCAKSDGASPHELEAQPLPPLLAAASVPAHRYVVGLDYSEELLRSTQRRLVDPNMHQPPVPRRRLHRKRAASEADGGATPVSTEELPRTDTVRSDALRCPLRGGLFDAAISIAVIHHYASRERRVAAVRELLRLVRPHGGRVLIYVWAREQAGRTKRPIDPDTGDGLVRWERHQKFDTTQQVFHRFYHFFAEGELEQLCHEAANGDGGAGAMPYVVEESYYDKENWCVVLERR</sequence>
<proteinExistence type="predicted"/>
<dbReference type="PANTHER" id="PTHR13069">
    <property type="entry name" value="ALKYLATED DNA REPAIR PROTEIN ALKB HOMOLOG 8"/>
    <property type="match status" value="1"/>
</dbReference>
<dbReference type="InterPro" id="IPR013216">
    <property type="entry name" value="Methyltransf_11"/>
</dbReference>
<dbReference type="InterPro" id="IPR029063">
    <property type="entry name" value="SAM-dependent_MTases_sf"/>
</dbReference>